<organism evidence="1 2">
    <name type="scientific">Plasmodium yoelii yoelii</name>
    <dbReference type="NCBI Taxonomy" id="73239"/>
    <lineage>
        <taxon>Eukaryota</taxon>
        <taxon>Sar</taxon>
        <taxon>Alveolata</taxon>
        <taxon>Apicomplexa</taxon>
        <taxon>Aconoidasida</taxon>
        <taxon>Haemosporida</taxon>
        <taxon>Plasmodiidae</taxon>
        <taxon>Plasmodium</taxon>
        <taxon>Plasmodium (Vinckeia)</taxon>
    </lineage>
</organism>
<protein>
    <submittedName>
        <fullName evidence="1">Uncharacterized protein</fullName>
    </submittedName>
</protein>
<comment type="caution">
    <text evidence="1">The sequence shown here is derived from an EMBL/GenBank/DDBJ whole genome shotgun (WGS) entry which is preliminary data.</text>
</comment>
<keyword evidence="2" id="KW-1185">Reference proteome</keyword>
<evidence type="ECO:0000313" key="1">
    <source>
        <dbReference type="EMBL" id="EAA16930.1"/>
    </source>
</evidence>
<dbReference type="PaxDb" id="73239-Q7RET1"/>
<dbReference type="AlphaFoldDB" id="Q7RET1"/>
<gene>
    <name evidence="1" type="ORF">PY04982</name>
</gene>
<accession>Q7RET1</accession>
<proteinExistence type="predicted"/>
<evidence type="ECO:0000313" key="2">
    <source>
        <dbReference type="Proteomes" id="UP000008553"/>
    </source>
</evidence>
<dbReference type="Proteomes" id="UP000008553">
    <property type="component" value="Unassembled WGS sequence"/>
</dbReference>
<reference evidence="1 2" key="1">
    <citation type="journal article" date="2002" name="Nature">
        <title>Genome sequence and comparative analysis of the model rodent malaria parasite Plasmodium yoelii yoelii.</title>
        <authorList>
            <person name="Carlton J.M."/>
            <person name="Angiuoli S.V."/>
            <person name="Suh B.B."/>
            <person name="Kooij T.W."/>
            <person name="Pertea M."/>
            <person name="Silva J.C."/>
            <person name="Ermolaeva M.D."/>
            <person name="Allen J.E."/>
            <person name="Selengut J.D."/>
            <person name="Koo H.L."/>
            <person name="Peterson J.D."/>
            <person name="Pop M."/>
            <person name="Kosack D.S."/>
            <person name="Shumway M.F."/>
            <person name="Bidwell S.L."/>
            <person name="Shallom S.J."/>
            <person name="van Aken S.E."/>
            <person name="Riedmuller S.B."/>
            <person name="Feldblyum T.V."/>
            <person name="Cho J.K."/>
            <person name="Quackenbush J."/>
            <person name="Sedegah M."/>
            <person name="Shoaibi A."/>
            <person name="Cummings L.M."/>
            <person name="Florens L."/>
            <person name="Yates J.R."/>
            <person name="Raine J.D."/>
            <person name="Sinden R.E."/>
            <person name="Harris M.A."/>
            <person name="Cunningham D.A."/>
            <person name="Preiser P.R."/>
            <person name="Bergman L.W."/>
            <person name="Vaidya A.B."/>
            <person name="van Lin L.H."/>
            <person name="Janse C.J."/>
            <person name="Waters A.P."/>
            <person name="Smith H.O."/>
            <person name="White O.R."/>
            <person name="Salzberg S.L."/>
            <person name="Venter J.C."/>
            <person name="Fraser C.M."/>
            <person name="Hoffman S.L."/>
            <person name="Gardner M.J."/>
            <person name="Carucci D.J."/>
        </authorList>
    </citation>
    <scope>NUCLEOTIDE SEQUENCE [LARGE SCALE GENOMIC DNA]</scope>
    <source>
        <strain evidence="1 2">17XNL</strain>
    </source>
</reference>
<sequence>MRFRIFNDYEGRGLRNMDIYIICKYFSMFSYADSWWTELALLATFSACSVANAPFCIYHVRLKSVKAILIYPLFIFG</sequence>
<name>Q7RET1_PLAYO</name>
<dbReference type="EMBL" id="AABL01001552">
    <property type="protein sequence ID" value="EAA16930.1"/>
    <property type="molecule type" value="Genomic_DNA"/>
</dbReference>
<dbReference type="InParanoid" id="Q7RET1"/>